<dbReference type="PANTHER" id="PTHR42754">
    <property type="entry name" value="ENDOGLUCANASE"/>
    <property type="match status" value="1"/>
</dbReference>
<dbReference type="PANTHER" id="PTHR42754:SF1">
    <property type="entry name" value="LIPOPROTEIN"/>
    <property type="match status" value="1"/>
</dbReference>
<evidence type="ECO:0000259" key="1">
    <source>
        <dbReference type="PROSITE" id="PS50093"/>
    </source>
</evidence>
<dbReference type="Gene3D" id="2.60.40.10">
    <property type="entry name" value="Immunoglobulins"/>
    <property type="match status" value="1"/>
</dbReference>
<dbReference type="InterPro" id="IPR013783">
    <property type="entry name" value="Ig-like_fold"/>
</dbReference>
<dbReference type="InterPro" id="IPR026444">
    <property type="entry name" value="Secre_tail"/>
</dbReference>
<dbReference type="SUPFAM" id="SSF49299">
    <property type="entry name" value="PKD domain"/>
    <property type="match status" value="1"/>
</dbReference>
<protein>
    <submittedName>
        <fullName evidence="2">T9SS type A sorting domain-containing protein</fullName>
    </submittedName>
</protein>
<dbReference type="InterPro" id="IPR000601">
    <property type="entry name" value="PKD_dom"/>
</dbReference>
<dbReference type="NCBIfam" id="TIGR04183">
    <property type="entry name" value="Por_Secre_tail"/>
    <property type="match status" value="1"/>
</dbReference>
<evidence type="ECO:0000313" key="3">
    <source>
        <dbReference type="Proteomes" id="UP001207228"/>
    </source>
</evidence>
<accession>A0ABT3RH75</accession>
<dbReference type="RefSeq" id="WP_266053294.1">
    <property type="nucleotide sequence ID" value="NZ_JAPFQO010000009.1"/>
</dbReference>
<name>A0ABT3RH75_9BACT</name>
<organism evidence="2 3">
    <name type="scientific">Pontibacter anaerobius</name>
    <dbReference type="NCBI Taxonomy" id="2993940"/>
    <lineage>
        <taxon>Bacteria</taxon>
        <taxon>Pseudomonadati</taxon>
        <taxon>Bacteroidota</taxon>
        <taxon>Cytophagia</taxon>
        <taxon>Cytophagales</taxon>
        <taxon>Hymenobacteraceae</taxon>
        <taxon>Pontibacter</taxon>
    </lineage>
</organism>
<dbReference type="PROSITE" id="PS50093">
    <property type="entry name" value="PKD"/>
    <property type="match status" value="1"/>
</dbReference>
<dbReference type="EMBL" id="JAPFQO010000009">
    <property type="protein sequence ID" value="MCX2741182.1"/>
    <property type="molecule type" value="Genomic_DNA"/>
</dbReference>
<evidence type="ECO:0000313" key="2">
    <source>
        <dbReference type="EMBL" id="MCX2741182.1"/>
    </source>
</evidence>
<dbReference type="InterPro" id="IPR022409">
    <property type="entry name" value="PKD/Chitinase_dom"/>
</dbReference>
<dbReference type="SMART" id="SM00089">
    <property type="entry name" value="PKD"/>
    <property type="match status" value="1"/>
</dbReference>
<gene>
    <name evidence="2" type="ORF">OO017_14580</name>
</gene>
<proteinExistence type="predicted"/>
<sequence length="727" mass="78586">MKTNYIRTALSRHDFFRYILISLFISLSSASYAQEIEWDKSFGVEISKRLYISQQTTDGGYILGGTSGPYYNGGEAEGARGGTDYYIVKVDANGQKVWEKTFGGSENDELMLVRQTKDGGFILAGNSRSGVSGDKSEANRSGCVTQCFSLDFWIVKLNAAGEKEWDKTFGGKGYDFLTSLQQTTDGGYILGGYTSSGSSGDKTEASRGGYDYWIVKTDRQGVKEWDKTFGGARSEEYGDEDLDLLTALQQTKDGGYILGGYSWSDAGGDKSVDNKGRCDADNCTGDYWVIKVNAAGAMEWEKTIGGNDDDRLTSLVQTTDGGYLLGGYSGSGSSGDKTVANNGPCYIDLLLNDLVCTTDYWVVKLDAAGDQEWDKAYGGNRDDRLTSLQQTEDGGYILGGYSNSASSGDKTEENRSICYTDATTEDFICPSDYWVIKLDPSGDKKWDKTLGGDEHEELQDVKQTKDGGYLLAGLSRSGISGDKTEDPESSTDIWIVKLSVETLCTPPTPSITLAPTSDIYTGGNASTIYLGYGPQSVQLVASGGESYTWRPADGLSNASVANPVFTPTAAGSYSFTITAYNGACSATASVTITVVDVRCGNRKVQVCHKGKALCISPSAVAAHLRNHHEDRLGTCGVGILKTQAVSLRIYPNPLSDWAKVELTLPEDEPYLLELYNAGGKNLGVVAEGQGGELLQLELRAEKLRKGVYYLRLTTSSEVQTFRLLINK</sequence>
<dbReference type="InterPro" id="IPR035986">
    <property type="entry name" value="PKD_dom_sf"/>
</dbReference>
<dbReference type="Proteomes" id="UP001207228">
    <property type="component" value="Unassembled WGS sequence"/>
</dbReference>
<comment type="caution">
    <text evidence="2">The sequence shown here is derived from an EMBL/GenBank/DDBJ whole genome shotgun (WGS) entry which is preliminary data.</text>
</comment>
<reference evidence="2 3" key="1">
    <citation type="submission" date="2022-11" db="EMBL/GenBank/DDBJ databases">
        <title>The characterization of three novel Bacteroidetes species and genomic analysis of their roles in tidal elemental geochemical cycles.</title>
        <authorList>
            <person name="Ma K.-J."/>
        </authorList>
    </citation>
    <scope>NUCLEOTIDE SEQUENCE [LARGE SCALE GENOMIC DNA]</scope>
    <source>
        <strain evidence="2 3">M82</strain>
    </source>
</reference>
<keyword evidence="3" id="KW-1185">Reference proteome</keyword>
<feature type="domain" description="PKD" evidence="1">
    <location>
        <begin position="546"/>
        <end position="594"/>
    </location>
</feature>